<dbReference type="AlphaFoldDB" id="A0AAW6UUF9"/>
<keyword evidence="1" id="KW-1133">Transmembrane helix</keyword>
<gene>
    <name evidence="2" type="ORF">QOR41_02695</name>
</gene>
<sequence length="94" mass="10833">MPRSISRSANYARRFHTMREKNHQKLAEIKIALEQESHLFIVILGAVIGSILSIFIAYHLEPNLLEYAVLSVIPFALSYSLRKVYIHTLVHSQE</sequence>
<dbReference type="Proteomes" id="UP001241935">
    <property type="component" value="Unassembled WGS sequence"/>
</dbReference>
<evidence type="ECO:0000313" key="2">
    <source>
        <dbReference type="EMBL" id="MDK1682780.1"/>
    </source>
</evidence>
<feature type="transmembrane region" description="Helical" evidence="1">
    <location>
        <begin position="39"/>
        <end position="58"/>
    </location>
</feature>
<organism evidence="2 3">
    <name type="scientific">Acinetobacter terrestris</name>
    <dbReference type="NCBI Taxonomy" id="2529843"/>
    <lineage>
        <taxon>Bacteria</taxon>
        <taxon>Pseudomonadati</taxon>
        <taxon>Pseudomonadota</taxon>
        <taxon>Gammaproteobacteria</taxon>
        <taxon>Moraxellales</taxon>
        <taxon>Moraxellaceae</taxon>
        <taxon>Acinetobacter</taxon>
        <taxon>Acinetobacter Taxon 24</taxon>
    </lineage>
</organism>
<dbReference type="EMBL" id="JASKNE010000001">
    <property type="protein sequence ID" value="MDK1682780.1"/>
    <property type="molecule type" value="Genomic_DNA"/>
</dbReference>
<proteinExistence type="predicted"/>
<name>A0AAW6UUF9_9GAMM</name>
<dbReference type="RefSeq" id="WP_284066292.1">
    <property type="nucleotide sequence ID" value="NZ_JASKNE010000001.1"/>
</dbReference>
<evidence type="ECO:0000313" key="3">
    <source>
        <dbReference type="Proteomes" id="UP001241935"/>
    </source>
</evidence>
<comment type="caution">
    <text evidence="2">The sequence shown here is derived from an EMBL/GenBank/DDBJ whole genome shotgun (WGS) entry which is preliminary data.</text>
</comment>
<protein>
    <submittedName>
        <fullName evidence="2">FUSC family protein</fullName>
    </submittedName>
</protein>
<reference evidence="2" key="1">
    <citation type="submission" date="2023-04" db="EMBL/GenBank/DDBJ databases">
        <title>The environmental microbiomes in feedlot watering bowls are a reservoir of florfenicol resistance for bovine respiratory disease pathogens.</title>
        <authorList>
            <person name="Kos D.W."/>
            <person name="Ruzzini A.C."/>
            <person name="Schreiner B."/>
            <person name="Jelinski M.D."/>
        </authorList>
    </citation>
    <scope>NUCLEOTIDE SEQUENCE</scope>
    <source>
        <strain evidence="2">WB3</strain>
    </source>
</reference>
<accession>A0AAW6UUF9</accession>
<keyword evidence="1" id="KW-0472">Membrane</keyword>
<feature type="transmembrane region" description="Helical" evidence="1">
    <location>
        <begin position="64"/>
        <end position="81"/>
    </location>
</feature>
<keyword evidence="1" id="KW-0812">Transmembrane</keyword>
<evidence type="ECO:0000256" key="1">
    <source>
        <dbReference type="SAM" id="Phobius"/>
    </source>
</evidence>